<dbReference type="AlphaFoldDB" id="A0A449AS53"/>
<evidence type="ECO:0000313" key="2">
    <source>
        <dbReference type="EMBL" id="VEU69206.1"/>
    </source>
</evidence>
<feature type="compositionally biased region" description="Polar residues" evidence="1">
    <location>
        <begin position="47"/>
        <end position="64"/>
    </location>
</feature>
<dbReference type="EMBL" id="LR215010">
    <property type="protein sequence ID" value="VEU69206.1"/>
    <property type="molecule type" value="Genomic_DNA"/>
</dbReference>
<dbReference type="Proteomes" id="UP000290495">
    <property type="component" value="Chromosome"/>
</dbReference>
<feature type="compositionally biased region" description="Low complexity" evidence="1">
    <location>
        <begin position="25"/>
        <end position="38"/>
    </location>
</feature>
<organism evidence="2 3">
    <name type="scientific">Mycoplasmopsis canis</name>
    <dbReference type="NCBI Taxonomy" id="29555"/>
    <lineage>
        <taxon>Bacteria</taxon>
        <taxon>Bacillati</taxon>
        <taxon>Mycoplasmatota</taxon>
        <taxon>Mycoplasmoidales</taxon>
        <taxon>Metamycoplasmataceae</taxon>
        <taxon>Mycoplasmopsis</taxon>
    </lineage>
</organism>
<name>A0A449AS53_9BACT</name>
<feature type="compositionally biased region" description="Basic and acidic residues" evidence="1">
    <location>
        <begin position="1"/>
        <end position="20"/>
    </location>
</feature>
<accession>A0A449AS53</accession>
<gene>
    <name evidence="2" type="ORF">NCTC10146_00694</name>
</gene>
<reference evidence="2 3" key="1">
    <citation type="submission" date="2019-01" db="EMBL/GenBank/DDBJ databases">
        <authorList>
            <consortium name="Pathogen Informatics"/>
        </authorList>
    </citation>
    <scope>NUCLEOTIDE SEQUENCE [LARGE SCALE GENOMIC DNA]</scope>
    <source>
        <strain evidence="2 3">NCTC10146</strain>
    </source>
</reference>
<sequence length="64" mass="6585">MTKNPEPIKNEETKPSKPKDGNLQTPPNNTSNANPSTSETDNGGVPSDSTPSTITNSSGSTVAN</sequence>
<evidence type="ECO:0000256" key="1">
    <source>
        <dbReference type="SAM" id="MobiDB-lite"/>
    </source>
</evidence>
<protein>
    <submittedName>
        <fullName evidence="2">Uncharacterized protein</fullName>
    </submittedName>
</protein>
<proteinExistence type="predicted"/>
<evidence type="ECO:0000313" key="3">
    <source>
        <dbReference type="Proteomes" id="UP000290495"/>
    </source>
</evidence>
<dbReference type="RefSeq" id="WP_060913343.1">
    <property type="nucleotide sequence ID" value="NZ_LR215010.1"/>
</dbReference>
<feature type="region of interest" description="Disordered" evidence="1">
    <location>
        <begin position="1"/>
        <end position="64"/>
    </location>
</feature>